<evidence type="ECO:0000313" key="2">
    <source>
        <dbReference type="Proteomes" id="UP001595867"/>
    </source>
</evidence>
<comment type="caution">
    <text evidence="1">The sequence shown here is derived from an EMBL/GenBank/DDBJ whole genome shotgun (WGS) entry which is preliminary data.</text>
</comment>
<accession>A0ABV8J879</accession>
<sequence length="119" mass="13068">MVTPDVPRRSDGILSVFRIETGPEPRITFRGRTDGACTASAPYAALPDLVAHFESLPVLRPAPDGSGQWERLVHYLRELARTGELTPELEIRVARDRVAAHFAAATDRFMPDPSDPMSG</sequence>
<proteinExistence type="predicted"/>
<dbReference type="RefSeq" id="WP_378072446.1">
    <property type="nucleotide sequence ID" value="NZ_JBHSBL010000028.1"/>
</dbReference>
<keyword evidence="2" id="KW-1185">Reference proteome</keyword>
<dbReference type="Proteomes" id="UP001595867">
    <property type="component" value="Unassembled WGS sequence"/>
</dbReference>
<evidence type="ECO:0000313" key="1">
    <source>
        <dbReference type="EMBL" id="MFC4071573.1"/>
    </source>
</evidence>
<name>A0ABV8J879_9ACTN</name>
<protein>
    <submittedName>
        <fullName evidence="1">Uncharacterized protein</fullName>
    </submittedName>
</protein>
<reference evidence="2" key="1">
    <citation type="journal article" date="2019" name="Int. J. Syst. Evol. Microbiol.">
        <title>The Global Catalogue of Microorganisms (GCM) 10K type strain sequencing project: providing services to taxonomists for standard genome sequencing and annotation.</title>
        <authorList>
            <consortium name="The Broad Institute Genomics Platform"/>
            <consortium name="The Broad Institute Genome Sequencing Center for Infectious Disease"/>
            <person name="Wu L."/>
            <person name="Ma J."/>
        </authorList>
    </citation>
    <scope>NUCLEOTIDE SEQUENCE [LARGE SCALE GENOMIC DNA]</scope>
    <source>
        <strain evidence="2">TBRC 5832</strain>
    </source>
</reference>
<organism evidence="1 2">
    <name type="scientific">Actinoplanes subglobosus</name>
    <dbReference type="NCBI Taxonomy" id="1547892"/>
    <lineage>
        <taxon>Bacteria</taxon>
        <taxon>Bacillati</taxon>
        <taxon>Actinomycetota</taxon>
        <taxon>Actinomycetes</taxon>
        <taxon>Micromonosporales</taxon>
        <taxon>Micromonosporaceae</taxon>
        <taxon>Actinoplanes</taxon>
    </lineage>
</organism>
<gene>
    <name evidence="1" type="ORF">ACFO0C_42115</name>
</gene>
<dbReference type="EMBL" id="JBHSBL010000028">
    <property type="protein sequence ID" value="MFC4071573.1"/>
    <property type="molecule type" value="Genomic_DNA"/>
</dbReference>